<dbReference type="InterPro" id="IPR015422">
    <property type="entry name" value="PyrdxlP-dep_Trfase_small"/>
</dbReference>
<comment type="similarity">
    <text evidence="4">Belongs to the trans-sulfuration enzymes family.</text>
</comment>
<reference evidence="5" key="2">
    <citation type="submission" date="2023-06" db="EMBL/GenBank/DDBJ databases">
        <authorList>
            <person name="Ma L."/>
            <person name="Liu K.-W."/>
            <person name="Li Z."/>
            <person name="Hsiao Y.-Y."/>
            <person name="Qi Y."/>
            <person name="Fu T."/>
            <person name="Tang G."/>
            <person name="Zhang D."/>
            <person name="Sun W.-H."/>
            <person name="Liu D.-K."/>
            <person name="Li Y."/>
            <person name="Chen G.-Z."/>
            <person name="Liu X.-D."/>
            <person name="Liao X.-Y."/>
            <person name="Jiang Y.-T."/>
            <person name="Yu X."/>
            <person name="Hao Y."/>
            <person name="Huang J."/>
            <person name="Zhao X.-W."/>
            <person name="Ke S."/>
            <person name="Chen Y.-Y."/>
            <person name="Wu W.-L."/>
            <person name="Hsu J.-L."/>
            <person name="Lin Y.-F."/>
            <person name="Huang M.-D."/>
            <person name="Li C.-Y."/>
            <person name="Huang L."/>
            <person name="Wang Z.-W."/>
            <person name="Zhao X."/>
            <person name="Zhong W.-Y."/>
            <person name="Peng D.-H."/>
            <person name="Ahmad S."/>
            <person name="Lan S."/>
            <person name="Zhang J.-S."/>
            <person name="Tsai W.-C."/>
            <person name="Van De Peer Y."/>
            <person name="Liu Z.-J."/>
        </authorList>
    </citation>
    <scope>NUCLEOTIDE SEQUENCE</scope>
    <source>
        <strain evidence="5">SCP</strain>
        <tissue evidence="5">Leaves</tissue>
    </source>
</reference>
<comment type="cofactor">
    <cofactor evidence="1 4">
        <name>pyridoxal 5'-phosphate</name>
        <dbReference type="ChEBI" id="CHEBI:597326"/>
    </cofactor>
</comment>
<evidence type="ECO:0000256" key="2">
    <source>
        <dbReference type="ARBA" id="ARBA00022898"/>
    </source>
</evidence>
<gene>
    <name evidence="5" type="ORF">QJS04_geneDACA009170</name>
</gene>
<organism evidence="5 6">
    <name type="scientific">Acorus gramineus</name>
    <name type="common">Dwarf sweet flag</name>
    <dbReference type="NCBI Taxonomy" id="55184"/>
    <lineage>
        <taxon>Eukaryota</taxon>
        <taxon>Viridiplantae</taxon>
        <taxon>Streptophyta</taxon>
        <taxon>Embryophyta</taxon>
        <taxon>Tracheophyta</taxon>
        <taxon>Spermatophyta</taxon>
        <taxon>Magnoliopsida</taxon>
        <taxon>Liliopsida</taxon>
        <taxon>Acoraceae</taxon>
        <taxon>Acorus</taxon>
    </lineage>
</organism>
<proteinExistence type="inferred from homology"/>
<dbReference type="InterPro" id="IPR000277">
    <property type="entry name" value="Cys/Met-Metab_PyrdxlP-dep_enz"/>
</dbReference>
<protein>
    <recommendedName>
        <fullName evidence="7">Cystathionine beta-lyase</fullName>
    </recommendedName>
</protein>
<dbReference type="GO" id="GO:0019346">
    <property type="term" value="P:transsulfuration"/>
    <property type="evidence" value="ECO:0007669"/>
    <property type="project" value="InterPro"/>
</dbReference>
<keyword evidence="6" id="KW-1185">Reference proteome</keyword>
<evidence type="ECO:0008006" key="7">
    <source>
        <dbReference type="Google" id="ProtNLM"/>
    </source>
</evidence>
<evidence type="ECO:0000256" key="4">
    <source>
        <dbReference type="RuleBase" id="RU362118"/>
    </source>
</evidence>
<evidence type="ECO:0000256" key="3">
    <source>
        <dbReference type="ARBA" id="ARBA00023239"/>
    </source>
</evidence>
<sequence>MPHLKGSVKSLISLPCFMSHASIPASVQVERGLSNDLVRISVGIEDVEDLIADLDHAFATGPI</sequence>
<reference evidence="5" key="1">
    <citation type="journal article" date="2023" name="Nat. Commun.">
        <title>Diploid and tetraploid genomes of Acorus and the evolution of monocots.</title>
        <authorList>
            <person name="Ma L."/>
            <person name="Liu K.W."/>
            <person name="Li Z."/>
            <person name="Hsiao Y.Y."/>
            <person name="Qi Y."/>
            <person name="Fu T."/>
            <person name="Tang G.D."/>
            <person name="Zhang D."/>
            <person name="Sun W.H."/>
            <person name="Liu D.K."/>
            <person name="Li Y."/>
            <person name="Chen G.Z."/>
            <person name="Liu X.D."/>
            <person name="Liao X.Y."/>
            <person name="Jiang Y.T."/>
            <person name="Yu X."/>
            <person name="Hao Y."/>
            <person name="Huang J."/>
            <person name="Zhao X.W."/>
            <person name="Ke S."/>
            <person name="Chen Y.Y."/>
            <person name="Wu W.L."/>
            <person name="Hsu J.L."/>
            <person name="Lin Y.F."/>
            <person name="Huang M.D."/>
            <person name="Li C.Y."/>
            <person name="Huang L."/>
            <person name="Wang Z.W."/>
            <person name="Zhao X."/>
            <person name="Zhong W.Y."/>
            <person name="Peng D.H."/>
            <person name="Ahmad S."/>
            <person name="Lan S."/>
            <person name="Zhang J.S."/>
            <person name="Tsai W.C."/>
            <person name="Van de Peer Y."/>
            <person name="Liu Z.J."/>
        </authorList>
    </citation>
    <scope>NUCLEOTIDE SEQUENCE</scope>
    <source>
        <strain evidence="5">SCP</strain>
    </source>
</reference>
<dbReference type="EMBL" id="JAUJYN010000007">
    <property type="protein sequence ID" value="KAK1267679.1"/>
    <property type="molecule type" value="Genomic_DNA"/>
</dbReference>
<evidence type="ECO:0000313" key="5">
    <source>
        <dbReference type="EMBL" id="KAK1267679.1"/>
    </source>
</evidence>
<dbReference type="Proteomes" id="UP001179952">
    <property type="component" value="Unassembled WGS sequence"/>
</dbReference>
<name>A0AAV9AU54_ACOGR</name>
<dbReference type="Pfam" id="PF01053">
    <property type="entry name" value="Cys_Met_Meta_PP"/>
    <property type="match status" value="1"/>
</dbReference>
<keyword evidence="3" id="KW-0456">Lyase</keyword>
<dbReference type="Gene3D" id="3.90.1150.10">
    <property type="entry name" value="Aspartate Aminotransferase, domain 1"/>
    <property type="match status" value="1"/>
</dbReference>
<dbReference type="SUPFAM" id="SSF53383">
    <property type="entry name" value="PLP-dependent transferases"/>
    <property type="match status" value="1"/>
</dbReference>
<evidence type="ECO:0000313" key="6">
    <source>
        <dbReference type="Proteomes" id="UP001179952"/>
    </source>
</evidence>
<dbReference type="InterPro" id="IPR015424">
    <property type="entry name" value="PyrdxlP-dep_Trfase"/>
</dbReference>
<evidence type="ECO:0000256" key="1">
    <source>
        <dbReference type="ARBA" id="ARBA00001933"/>
    </source>
</evidence>
<dbReference type="GO" id="GO:0005737">
    <property type="term" value="C:cytoplasm"/>
    <property type="evidence" value="ECO:0007669"/>
    <property type="project" value="TreeGrafter"/>
</dbReference>
<dbReference type="PANTHER" id="PTHR11808:SF50">
    <property type="entry name" value="CYSTATHIONINE BETA-LYASE"/>
    <property type="match status" value="1"/>
</dbReference>
<accession>A0AAV9AU54</accession>
<dbReference type="GO" id="GO:0016846">
    <property type="term" value="F:carbon-sulfur lyase activity"/>
    <property type="evidence" value="ECO:0007669"/>
    <property type="project" value="TreeGrafter"/>
</dbReference>
<dbReference type="AlphaFoldDB" id="A0AAV9AU54"/>
<dbReference type="GO" id="GO:0030170">
    <property type="term" value="F:pyridoxal phosphate binding"/>
    <property type="evidence" value="ECO:0007669"/>
    <property type="project" value="InterPro"/>
</dbReference>
<dbReference type="PANTHER" id="PTHR11808">
    <property type="entry name" value="TRANS-SULFURATION ENZYME FAMILY MEMBER"/>
    <property type="match status" value="1"/>
</dbReference>
<comment type="caution">
    <text evidence="5">The sequence shown here is derived from an EMBL/GenBank/DDBJ whole genome shotgun (WGS) entry which is preliminary data.</text>
</comment>
<keyword evidence="2 4" id="KW-0663">Pyridoxal phosphate</keyword>